<feature type="transmembrane region" description="Helical" evidence="2">
    <location>
        <begin position="282"/>
        <end position="312"/>
    </location>
</feature>
<sequence length="490" mass="52930">MLLVLGILLAMAGLSLGGVGVVLGSAALYQGDHRFSTTASHRYQVDSYALTSTRLDVVINDGLDWQSRWGDVGTFMIRGTAAQPDQNLFIGIAPEADVARYLADVKHSELTQVLFRPFRASYREVAGSAVPKAPGSQDFWTVSAEGPGTQQVEFPLRSGTWTVVVMNADASPAVAADLQAGVRSDLLGPAAIGTLITGLVLVLVGIPLLVAGSAGLGRTTGPSAPRPPLSGPPSGPGPEPAPPAEPAGGAVAVPPPPPPPYPARLSGELDPSLSRWFWLVKWFLAIPHLVILAFLWFAFVINTIIAGFAILFTGRYPRSLFDFNVGVMRWNWRVGFYAYSVLGTDRYPPFSLARTDYPADFDVDYPERLSRGLVLVKSWLLAIPHLLIIAVFTASPSWRNNNDDWPVSYGNNIGTSLLGLLVFVAALVLLITGSYNRALFDLIVGLNRWIYRVFTYVALMRDEYPPFRLDQGGSDPSQTATMPPSLPSLR</sequence>
<proteinExistence type="predicted"/>
<accession>A0ABS2RFA8</accession>
<feature type="transmembrane region" description="Helical" evidence="2">
    <location>
        <begin position="186"/>
        <end position="210"/>
    </location>
</feature>
<keyword evidence="2" id="KW-0472">Membrane</keyword>
<evidence type="ECO:0000256" key="2">
    <source>
        <dbReference type="SAM" id="Phobius"/>
    </source>
</evidence>
<dbReference type="EMBL" id="JAFBCF010000001">
    <property type="protein sequence ID" value="MBM7797676.1"/>
    <property type="molecule type" value="Genomic_DNA"/>
</dbReference>
<evidence type="ECO:0008006" key="5">
    <source>
        <dbReference type="Google" id="ProtNLM"/>
    </source>
</evidence>
<evidence type="ECO:0000256" key="1">
    <source>
        <dbReference type="SAM" id="MobiDB-lite"/>
    </source>
</evidence>
<feature type="region of interest" description="Disordered" evidence="1">
    <location>
        <begin position="469"/>
        <end position="490"/>
    </location>
</feature>
<feature type="transmembrane region" description="Helical" evidence="2">
    <location>
        <begin position="413"/>
        <end position="431"/>
    </location>
</feature>
<gene>
    <name evidence="3" type="ORF">JOE57_000597</name>
</gene>
<protein>
    <recommendedName>
        <fullName evidence="5">DUF4389 domain-containing protein</fullName>
    </recommendedName>
</protein>
<evidence type="ECO:0000313" key="3">
    <source>
        <dbReference type="EMBL" id="MBM7797676.1"/>
    </source>
</evidence>
<feature type="region of interest" description="Disordered" evidence="1">
    <location>
        <begin position="220"/>
        <end position="255"/>
    </location>
</feature>
<dbReference type="InterPro" id="IPR025498">
    <property type="entry name" value="DUF4389"/>
</dbReference>
<name>A0ABS2RFA8_9ACTN</name>
<keyword evidence="4" id="KW-1185">Reference proteome</keyword>
<feature type="transmembrane region" description="Helical" evidence="2">
    <location>
        <begin position="374"/>
        <end position="393"/>
    </location>
</feature>
<dbReference type="RefSeq" id="WP_338041128.1">
    <property type="nucleotide sequence ID" value="NZ_BAAAQP010000011.1"/>
</dbReference>
<dbReference type="Pfam" id="PF14333">
    <property type="entry name" value="DUF4389"/>
    <property type="match status" value="2"/>
</dbReference>
<feature type="compositionally biased region" description="Pro residues" evidence="1">
    <location>
        <begin position="224"/>
        <end position="245"/>
    </location>
</feature>
<keyword evidence="2" id="KW-1133">Transmembrane helix</keyword>
<comment type="caution">
    <text evidence="3">The sequence shown here is derived from an EMBL/GenBank/DDBJ whole genome shotgun (WGS) entry which is preliminary data.</text>
</comment>
<keyword evidence="2" id="KW-0812">Transmembrane</keyword>
<organism evidence="3 4">
    <name type="scientific">Microlunatus panaciterrae</name>
    <dbReference type="NCBI Taxonomy" id="400768"/>
    <lineage>
        <taxon>Bacteria</taxon>
        <taxon>Bacillati</taxon>
        <taxon>Actinomycetota</taxon>
        <taxon>Actinomycetes</taxon>
        <taxon>Propionibacteriales</taxon>
        <taxon>Propionibacteriaceae</taxon>
        <taxon>Microlunatus</taxon>
    </lineage>
</organism>
<dbReference type="Proteomes" id="UP000704762">
    <property type="component" value="Unassembled WGS sequence"/>
</dbReference>
<evidence type="ECO:0000313" key="4">
    <source>
        <dbReference type="Proteomes" id="UP000704762"/>
    </source>
</evidence>
<reference evidence="3 4" key="1">
    <citation type="submission" date="2021-01" db="EMBL/GenBank/DDBJ databases">
        <title>Sequencing the genomes of 1000 actinobacteria strains.</title>
        <authorList>
            <person name="Klenk H.-P."/>
        </authorList>
    </citation>
    <scope>NUCLEOTIDE SEQUENCE [LARGE SCALE GENOMIC DNA]</scope>
    <source>
        <strain evidence="3 4">DSM 18662</strain>
    </source>
</reference>
<feature type="transmembrane region" description="Helical" evidence="2">
    <location>
        <begin position="6"/>
        <end position="29"/>
    </location>
</feature>